<dbReference type="Proteomes" id="UP001189429">
    <property type="component" value="Unassembled WGS sequence"/>
</dbReference>
<sequence>PTSSRRLGRSGAGGGAGAEPVEVLASQGEAAAADAAMDDALEAASVADLVGPDGHGDRSASGFSREKIRSAIAAARAEAGGDRRSDSGGVSKKKWQRLRARAPAASPRRKDTFEIMAVNGSGWGPLAQLWQEEEAGAGFVESHRAGAWLAQETRAGVKAGGARAASGGVGVAVHAARGPASAGTAGGNRVTFSDGRGIVAVAGTVRRGGLALGSICLADDTAGVASQWALVEIGDALVSQGRPRVLGGGFNAAPDALKAKAGWWQEAAQGAIAQSDEGETCFPARRDAIAGDEALQAEASESEDTRYTRALIPDRAAALPPPLETEEARWSSGHGCAALARASSAMRGAAGSGPRRSARRLGASAGDVLAAARALRWGLLGADGVFEIRTDCELLVAGFAAGKAWRCARGRPRLEVRREFWQAVGGFGGRQHARATKGNRAADGFAKKGAWPRRARGAAAGRVELADAVAAATARLFGEALQLGSAALARPTARARARRNPLAAGADAGGGAP</sequence>
<feature type="non-terminal residue" evidence="2">
    <location>
        <position position="513"/>
    </location>
</feature>
<comment type="caution">
    <text evidence="2">The sequence shown here is derived from an EMBL/GenBank/DDBJ whole genome shotgun (WGS) entry which is preliminary data.</text>
</comment>
<feature type="region of interest" description="Disordered" evidence="1">
    <location>
        <begin position="74"/>
        <end position="108"/>
    </location>
</feature>
<organism evidence="2 3">
    <name type="scientific">Prorocentrum cordatum</name>
    <dbReference type="NCBI Taxonomy" id="2364126"/>
    <lineage>
        <taxon>Eukaryota</taxon>
        <taxon>Sar</taxon>
        <taxon>Alveolata</taxon>
        <taxon>Dinophyceae</taxon>
        <taxon>Prorocentrales</taxon>
        <taxon>Prorocentraceae</taxon>
        <taxon>Prorocentrum</taxon>
    </lineage>
</organism>
<proteinExistence type="predicted"/>
<feature type="region of interest" description="Disordered" evidence="1">
    <location>
        <begin position="494"/>
        <end position="513"/>
    </location>
</feature>
<feature type="non-terminal residue" evidence="2">
    <location>
        <position position="1"/>
    </location>
</feature>
<keyword evidence="3" id="KW-1185">Reference proteome</keyword>
<dbReference type="EMBL" id="CAUYUJ010001669">
    <property type="protein sequence ID" value="CAK0797047.1"/>
    <property type="molecule type" value="Genomic_DNA"/>
</dbReference>
<evidence type="ECO:0008006" key="4">
    <source>
        <dbReference type="Google" id="ProtNLM"/>
    </source>
</evidence>
<accession>A0ABN9PUY3</accession>
<evidence type="ECO:0000256" key="1">
    <source>
        <dbReference type="SAM" id="MobiDB-lite"/>
    </source>
</evidence>
<evidence type="ECO:0000313" key="2">
    <source>
        <dbReference type="EMBL" id="CAK0797047.1"/>
    </source>
</evidence>
<evidence type="ECO:0000313" key="3">
    <source>
        <dbReference type="Proteomes" id="UP001189429"/>
    </source>
</evidence>
<name>A0ABN9PUY3_9DINO</name>
<reference evidence="2" key="1">
    <citation type="submission" date="2023-10" db="EMBL/GenBank/DDBJ databases">
        <authorList>
            <person name="Chen Y."/>
            <person name="Shah S."/>
            <person name="Dougan E. K."/>
            <person name="Thang M."/>
            <person name="Chan C."/>
        </authorList>
    </citation>
    <scope>NUCLEOTIDE SEQUENCE [LARGE SCALE GENOMIC DNA]</scope>
</reference>
<feature type="compositionally biased region" description="Basic residues" evidence="1">
    <location>
        <begin position="91"/>
        <end position="100"/>
    </location>
</feature>
<feature type="region of interest" description="Disordered" evidence="1">
    <location>
        <begin position="1"/>
        <end position="23"/>
    </location>
</feature>
<protein>
    <recommendedName>
        <fullName evidence="4">RNase H type-1 domain-containing protein</fullName>
    </recommendedName>
</protein>
<gene>
    <name evidence="2" type="ORF">PCOR1329_LOCUS6240</name>
</gene>